<keyword evidence="3" id="KW-1185">Reference proteome</keyword>
<dbReference type="EMBL" id="APAU02000004">
    <property type="protein sequence ID" value="EUB63933.1"/>
    <property type="molecule type" value="Genomic_DNA"/>
</dbReference>
<feature type="compositionally biased region" description="Basic and acidic residues" evidence="1">
    <location>
        <begin position="36"/>
        <end position="47"/>
    </location>
</feature>
<proteinExistence type="predicted"/>
<comment type="caution">
    <text evidence="2">The sequence shown here is derived from an EMBL/GenBank/DDBJ whole genome shotgun (WGS) entry which is preliminary data.</text>
</comment>
<dbReference type="AlphaFoldDB" id="W6URU4"/>
<name>W6URU4_ECHGR</name>
<gene>
    <name evidence="2" type="ORF">EGR_01061</name>
</gene>
<dbReference type="CTD" id="36336776"/>
<sequence length="85" mass="9306">MLPKPGVFGGSVFHLFIQKAAEEVLATVDKDGSVAVDTEERRQESRNHTSGISSPSTTKTVMVFLTQKNLRCTFRAAVYKDASIC</sequence>
<organism evidence="2 3">
    <name type="scientific">Echinococcus granulosus</name>
    <name type="common">Hydatid tapeworm</name>
    <dbReference type="NCBI Taxonomy" id="6210"/>
    <lineage>
        <taxon>Eukaryota</taxon>
        <taxon>Metazoa</taxon>
        <taxon>Spiralia</taxon>
        <taxon>Lophotrochozoa</taxon>
        <taxon>Platyhelminthes</taxon>
        <taxon>Cestoda</taxon>
        <taxon>Eucestoda</taxon>
        <taxon>Cyclophyllidea</taxon>
        <taxon>Taeniidae</taxon>
        <taxon>Echinococcus</taxon>
        <taxon>Echinococcus granulosus group</taxon>
    </lineage>
</organism>
<dbReference type="RefSeq" id="XP_024355129.1">
    <property type="nucleotide sequence ID" value="XM_024490310.1"/>
</dbReference>
<dbReference type="GeneID" id="36336776"/>
<feature type="region of interest" description="Disordered" evidence="1">
    <location>
        <begin position="36"/>
        <end position="56"/>
    </location>
</feature>
<reference evidence="2 3" key="1">
    <citation type="journal article" date="2013" name="Nat. Genet.">
        <title>The genome of the hydatid tapeworm Echinococcus granulosus.</title>
        <authorList>
            <person name="Zheng H."/>
            <person name="Zhang W."/>
            <person name="Zhang L."/>
            <person name="Zhang Z."/>
            <person name="Li J."/>
            <person name="Lu G."/>
            <person name="Zhu Y."/>
            <person name="Wang Y."/>
            <person name="Huang Y."/>
            <person name="Liu J."/>
            <person name="Kang H."/>
            <person name="Chen J."/>
            <person name="Wang L."/>
            <person name="Chen A."/>
            <person name="Yu S."/>
            <person name="Gao Z."/>
            <person name="Jin L."/>
            <person name="Gu W."/>
            <person name="Wang Z."/>
            <person name="Zhao L."/>
            <person name="Shi B."/>
            <person name="Wen H."/>
            <person name="Lin R."/>
            <person name="Jones M.K."/>
            <person name="Brejova B."/>
            <person name="Vinar T."/>
            <person name="Zhao G."/>
            <person name="McManus D.P."/>
            <person name="Chen Z."/>
            <person name="Zhou Y."/>
            <person name="Wang S."/>
        </authorList>
    </citation>
    <scope>NUCLEOTIDE SEQUENCE [LARGE SCALE GENOMIC DNA]</scope>
</reference>
<evidence type="ECO:0000313" key="2">
    <source>
        <dbReference type="EMBL" id="EUB63933.1"/>
    </source>
</evidence>
<dbReference type="KEGG" id="egl:EGR_01061"/>
<evidence type="ECO:0000313" key="3">
    <source>
        <dbReference type="Proteomes" id="UP000019149"/>
    </source>
</evidence>
<accession>W6URU4</accession>
<protein>
    <submittedName>
        <fullName evidence="2">Uncharacterized protein</fullName>
    </submittedName>
</protein>
<evidence type="ECO:0000256" key="1">
    <source>
        <dbReference type="SAM" id="MobiDB-lite"/>
    </source>
</evidence>
<dbReference type="Proteomes" id="UP000019149">
    <property type="component" value="Unassembled WGS sequence"/>
</dbReference>